<keyword evidence="3" id="KW-0812">Transmembrane</keyword>
<proteinExistence type="inferred from homology"/>
<gene>
    <name evidence="10" type="ORF">JZ751_003904</name>
</gene>
<dbReference type="OrthoDB" id="10044145at2759"/>
<feature type="region of interest" description="Disordered" evidence="7">
    <location>
        <begin position="839"/>
        <end position="865"/>
    </location>
</feature>
<dbReference type="SUPFAM" id="SSF49299">
    <property type="entry name" value="PKD domain"/>
    <property type="match status" value="3"/>
</dbReference>
<sequence>MAYNEFYNSTEVVRPFYVEKIPASLHLTTNSTVIHKDEVILFNAHLGHGTNVTFTWNMGDQTTYVNRGPVVSHLFLTAAVYNVSVTAQNRVGSMTASTCISVLYRIQPVGIYTDKQAYATGMDITFLAVTEEPGPLEFIWYFGDRPPHRTTSKATTKRYHFPGRYNVIVNASNGLSSFTSDIYPIVIQREVQPNRLLYAASVLLNTSANFDLRINRGTNVTYHWNFGDGTSRIGMNTEQHVFKSTGEFTMEVTVSNLVSSTSLTGKIFVVCQPCLPPPVKNMGPLKIQVKHLSLQQRYTMMNSDHDTVTLRKVRMEVESGGSSEAGNSMRMVTASASTALQVRRYQTVQLGVTYEAEIQCNISQGILYSWALYESDGLQVQLPPIETHQQSIRLPNNFLHYGTYKAIARVQIQGSIVYSNYTVCIEVVPSLPVSFINGGTNIFINNSNSTFLSLNGQGSYDPDYPHNILRYSWKCKPVSLIQSQCFSQHVPTSSPVIMFPASFLNPKFDQFQLTLSVQSGDRTSTSEVFITISPKLIRKIHVHCYQCQGNKVNWNEKFSVKAHCENCGISLQNISYTWKLYLVNASSKVIVDVPFCKSVDLSLPARIIEGTGPVPPPALFLPMQTSSGTPSLVSATTAVPSTTTDSNSPSPSTAFRHPASNDTTWSLDHPGSQNHTAIMTLSNMTSNMMTLMPPSVPPPPTTPSLPLFPHFPVHFEESQSSGGRARRGRSTKPEGSEISSAEPSPDSTSLTPVPDDYNLLLPPYHISEFPVSPEYNSESDFIDEFPIDTDFPPIFESTDAIGLPVGGSSSESSSGDPIIRPVPGPDFETYYGKIEEAESTGGRHTGMGPGHLGGDDTVSSSSGGEGDNLVDPSILLLTPHEKTLLDLDREPIDPAVFETLSLTGISSPIITFKPFMLKAKSLYMLEVSASSQQTLLGKTQFFFSTNEIPQGLTCQVQPSKGYEIHTDFSVFCTSGK</sequence>
<comment type="caution">
    <text evidence="10">The sequence shown here is derived from an EMBL/GenBank/DDBJ whole genome shotgun (WGS) entry which is preliminary data.</text>
</comment>
<dbReference type="Gene3D" id="2.60.40.10">
    <property type="entry name" value="Immunoglobulins"/>
    <property type="match status" value="3"/>
</dbReference>
<feature type="region of interest" description="Disordered" evidence="7">
    <location>
        <begin position="631"/>
        <end position="674"/>
    </location>
</feature>
<keyword evidence="11" id="KW-1185">Reference proteome</keyword>
<dbReference type="InterPro" id="IPR013783">
    <property type="entry name" value="Ig-like_fold"/>
</dbReference>
<keyword evidence="6" id="KW-0472">Membrane</keyword>
<dbReference type="Pfam" id="PF02010">
    <property type="entry name" value="REJ"/>
    <property type="match status" value="2"/>
</dbReference>
<feature type="compositionally biased region" description="Low complexity" evidence="7">
    <location>
        <begin position="806"/>
        <end position="815"/>
    </location>
</feature>
<dbReference type="Pfam" id="PF00801">
    <property type="entry name" value="PKD"/>
    <property type="match status" value="3"/>
</dbReference>
<dbReference type="Proteomes" id="UP000824540">
    <property type="component" value="Unassembled WGS sequence"/>
</dbReference>
<evidence type="ECO:0000256" key="3">
    <source>
        <dbReference type="ARBA" id="ARBA00022692"/>
    </source>
</evidence>
<accession>A0A8T2PGG7</accession>
<feature type="compositionally biased region" description="Polar residues" evidence="7">
    <location>
        <begin position="660"/>
        <end position="674"/>
    </location>
</feature>
<dbReference type="InterPro" id="IPR014010">
    <property type="entry name" value="REJ_dom"/>
</dbReference>
<dbReference type="InterPro" id="IPR035986">
    <property type="entry name" value="PKD_dom_sf"/>
</dbReference>
<feature type="compositionally biased region" description="Gly residues" evidence="7">
    <location>
        <begin position="843"/>
        <end position="852"/>
    </location>
</feature>
<dbReference type="PANTHER" id="PTHR46730">
    <property type="entry name" value="POLYCYSTIN-1"/>
    <property type="match status" value="1"/>
</dbReference>
<keyword evidence="4" id="KW-0677">Repeat</keyword>
<feature type="domain" description="PKD" evidence="8">
    <location>
        <begin position="135"/>
        <end position="194"/>
    </location>
</feature>
<reference evidence="10" key="1">
    <citation type="thesis" date="2021" institute="BYU ScholarsArchive" country="Provo, UT, USA">
        <title>Applications of and Algorithms for Genome Assembly and Genomic Analyses with an Emphasis on Marine Teleosts.</title>
        <authorList>
            <person name="Pickett B.D."/>
        </authorList>
    </citation>
    <scope>NUCLEOTIDE SEQUENCE</scope>
    <source>
        <strain evidence="10">HI-2016</strain>
    </source>
</reference>
<dbReference type="EMBL" id="JAFBMS010000012">
    <property type="protein sequence ID" value="KAG9347887.1"/>
    <property type="molecule type" value="Genomic_DNA"/>
</dbReference>
<feature type="domain" description="PKD" evidence="8">
    <location>
        <begin position="217"/>
        <end position="269"/>
    </location>
</feature>
<dbReference type="PROSITE" id="PS51111">
    <property type="entry name" value="REJ"/>
    <property type="match status" value="1"/>
</dbReference>
<feature type="region of interest" description="Disordered" evidence="7">
    <location>
        <begin position="714"/>
        <end position="756"/>
    </location>
</feature>
<evidence type="ECO:0000256" key="1">
    <source>
        <dbReference type="ARBA" id="ARBA00004141"/>
    </source>
</evidence>
<comment type="subcellular location">
    <subcellularLocation>
        <location evidence="1">Membrane</location>
        <topology evidence="1">Multi-pass membrane protein</topology>
    </subcellularLocation>
</comment>
<dbReference type="GO" id="GO:0005261">
    <property type="term" value="F:monoatomic cation channel activity"/>
    <property type="evidence" value="ECO:0007669"/>
    <property type="project" value="TreeGrafter"/>
</dbReference>
<dbReference type="GO" id="GO:0006816">
    <property type="term" value="P:calcium ion transport"/>
    <property type="evidence" value="ECO:0007669"/>
    <property type="project" value="TreeGrafter"/>
</dbReference>
<evidence type="ECO:0000313" key="10">
    <source>
        <dbReference type="EMBL" id="KAG9347887.1"/>
    </source>
</evidence>
<dbReference type="PROSITE" id="PS50093">
    <property type="entry name" value="PKD"/>
    <property type="match status" value="3"/>
</dbReference>
<organism evidence="10 11">
    <name type="scientific">Albula glossodonta</name>
    <name type="common">roundjaw bonefish</name>
    <dbReference type="NCBI Taxonomy" id="121402"/>
    <lineage>
        <taxon>Eukaryota</taxon>
        <taxon>Metazoa</taxon>
        <taxon>Chordata</taxon>
        <taxon>Craniata</taxon>
        <taxon>Vertebrata</taxon>
        <taxon>Euteleostomi</taxon>
        <taxon>Actinopterygii</taxon>
        <taxon>Neopterygii</taxon>
        <taxon>Teleostei</taxon>
        <taxon>Albuliformes</taxon>
        <taxon>Albulidae</taxon>
        <taxon>Albula</taxon>
    </lineage>
</organism>
<evidence type="ECO:0000256" key="6">
    <source>
        <dbReference type="ARBA" id="ARBA00023136"/>
    </source>
</evidence>
<feature type="region of interest" description="Disordered" evidence="7">
    <location>
        <begin position="805"/>
        <end position="824"/>
    </location>
</feature>
<evidence type="ECO:0000256" key="2">
    <source>
        <dbReference type="ARBA" id="ARBA00007200"/>
    </source>
</evidence>
<evidence type="ECO:0000259" key="8">
    <source>
        <dbReference type="PROSITE" id="PS50093"/>
    </source>
</evidence>
<feature type="non-terminal residue" evidence="10">
    <location>
        <position position="976"/>
    </location>
</feature>
<evidence type="ECO:0000259" key="9">
    <source>
        <dbReference type="PROSITE" id="PS51111"/>
    </source>
</evidence>
<feature type="compositionally biased region" description="Low complexity" evidence="7">
    <location>
        <begin position="633"/>
        <end position="653"/>
    </location>
</feature>
<dbReference type="SMART" id="SM00089">
    <property type="entry name" value="PKD"/>
    <property type="match status" value="3"/>
</dbReference>
<feature type="compositionally biased region" description="Low complexity" evidence="7">
    <location>
        <begin position="714"/>
        <end position="723"/>
    </location>
</feature>
<evidence type="ECO:0008006" key="12">
    <source>
        <dbReference type="Google" id="ProtNLM"/>
    </source>
</evidence>
<evidence type="ECO:0000256" key="4">
    <source>
        <dbReference type="ARBA" id="ARBA00022737"/>
    </source>
</evidence>
<dbReference type="InterPro" id="IPR000601">
    <property type="entry name" value="PKD_dom"/>
</dbReference>
<dbReference type="GO" id="GO:0005886">
    <property type="term" value="C:plasma membrane"/>
    <property type="evidence" value="ECO:0007669"/>
    <property type="project" value="TreeGrafter"/>
</dbReference>
<feature type="domain" description="PKD" evidence="8">
    <location>
        <begin position="49"/>
        <end position="102"/>
    </location>
</feature>
<dbReference type="InterPro" id="IPR002859">
    <property type="entry name" value="PKD/REJ-like"/>
</dbReference>
<evidence type="ECO:0000256" key="7">
    <source>
        <dbReference type="SAM" id="MobiDB-lite"/>
    </source>
</evidence>
<keyword evidence="5" id="KW-1133">Transmembrane helix</keyword>
<comment type="similarity">
    <text evidence="2">Belongs to the polycystin family.</text>
</comment>
<dbReference type="CDD" id="cd00146">
    <property type="entry name" value="PKD"/>
    <property type="match status" value="3"/>
</dbReference>
<dbReference type="InterPro" id="IPR022409">
    <property type="entry name" value="PKD/Chitinase_dom"/>
</dbReference>
<name>A0A8T2PGG7_9TELE</name>
<protein>
    <recommendedName>
        <fullName evidence="12">Polycystic kidney disease 1</fullName>
    </recommendedName>
</protein>
<dbReference type="PANTHER" id="PTHR46730:SF4">
    <property type="entry name" value="POLYCYSTIC KIDNEY DISEASE PROTEIN 1-LIKE 1"/>
    <property type="match status" value="1"/>
</dbReference>
<evidence type="ECO:0000256" key="5">
    <source>
        <dbReference type="ARBA" id="ARBA00022989"/>
    </source>
</evidence>
<evidence type="ECO:0000313" key="11">
    <source>
        <dbReference type="Proteomes" id="UP000824540"/>
    </source>
</evidence>
<feature type="domain" description="REJ" evidence="9">
    <location>
        <begin position="327"/>
        <end position="976"/>
    </location>
</feature>
<feature type="compositionally biased region" description="Polar residues" evidence="7">
    <location>
        <begin position="737"/>
        <end position="751"/>
    </location>
</feature>
<dbReference type="AlphaFoldDB" id="A0A8T2PGG7"/>